<dbReference type="Pfam" id="PF03009">
    <property type="entry name" value="GDPD"/>
    <property type="match status" value="1"/>
</dbReference>
<comment type="caution">
    <text evidence="8">The sequence shown here is derived from an EMBL/GenBank/DDBJ whole genome shotgun (WGS) entry which is preliminary data.</text>
</comment>
<evidence type="ECO:0000313" key="8">
    <source>
        <dbReference type="EMBL" id="GAA2175179.1"/>
    </source>
</evidence>
<sequence length="355" mass="38888">MRSPGAQGHRAVIRDPYPVRVTRPLVVAHRGASGYRPEHSAEAFRLAARLGADMLEPDVVSTRDGVLVLRHENEISGTTDVASRPALADRRTTKEVDGQPVTGWFTEDLTWDELSQLTVRERMPRLRQASATFDGRLGMLRLVDLLDILDETGLGMVVEMKRATHFAGLGLPLDELLADVLRDRGWASTPDRLVVEAFEQDVLHRLRARGIDGRYVYLLERSGAPADVVARLGSAAPTYASQLGDDGLRAIAAAGLDGISVAKDVLLREGRDGVRATDLVDRGHAAGLLVLAWTLRPENRFLATPHRRGRSQADWGDWMTEWDILLRTGVDGVFADHPDLARLAVDRAAGASRIG</sequence>
<keyword evidence="5" id="KW-0378">Hydrolase</keyword>
<feature type="domain" description="GP-PDE" evidence="7">
    <location>
        <begin position="24"/>
        <end position="345"/>
    </location>
</feature>
<evidence type="ECO:0000256" key="6">
    <source>
        <dbReference type="ARBA" id="ARBA00047512"/>
    </source>
</evidence>
<reference evidence="9" key="1">
    <citation type="journal article" date="2019" name="Int. J. Syst. Evol. Microbiol.">
        <title>The Global Catalogue of Microorganisms (GCM) 10K type strain sequencing project: providing services to taxonomists for standard genome sequencing and annotation.</title>
        <authorList>
            <consortium name="The Broad Institute Genomics Platform"/>
            <consortium name="The Broad Institute Genome Sequencing Center for Infectious Disease"/>
            <person name="Wu L."/>
            <person name="Ma J."/>
        </authorList>
    </citation>
    <scope>NUCLEOTIDE SEQUENCE [LARGE SCALE GENOMIC DNA]</scope>
    <source>
        <strain evidence="9">JCM 16026</strain>
    </source>
</reference>
<evidence type="ECO:0000256" key="1">
    <source>
        <dbReference type="ARBA" id="ARBA00007277"/>
    </source>
</evidence>
<dbReference type="PROSITE" id="PS51704">
    <property type="entry name" value="GP_PDE"/>
    <property type="match status" value="1"/>
</dbReference>
<gene>
    <name evidence="8" type="ORF">GCM10009846_24060</name>
</gene>
<evidence type="ECO:0000256" key="4">
    <source>
        <dbReference type="ARBA" id="ARBA00022798"/>
    </source>
</evidence>
<evidence type="ECO:0000256" key="5">
    <source>
        <dbReference type="ARBA" id="ARBA00022801"/>
    </source>
</evidence>
<evidence type="ECO:0000256" key="2">
    <source>
        <dbReference type="ARBA" id="ARBA00012247"/>
    </source>
</evidence>
<proteinExistence type="inferred from homology"/>
<dbReference type="EMBL" id="BAAAQT010000007">
    <property type="protein sequence ID" value="GAA2175179.1"/>
    <property type="molecule type" value="Genomic_DNA"/>
</dbReference>
<dbReference type="PANTHER" id="PTHR43620:SF7">
    <property type="entry name" value="GLYCEROPHOSPHODIESTER PHOSPHODIESTERASE GDPD5-RELATED"/>
    <property type="match status" value="1"/>
</dbReference>
<accession>A0ABP5MLW7</accession>
<evidence type="ECO:0000259" key="7">
    <source>
        <dbReference type="PROSITE" id="PS51704"/>
    </source>
</evidence>
<keyword evidence="9" id="KW-1185">Reference proteome</keyword>
<evidence type="ECO:0000313" key="9">
    <source>
        <dbReference type="Proteomes" id="UP001501599"/>
    </source>
</evidence>
<name>A0ABP5MLW7_9MICO</name>
<dbReference type="Proteomes" id="UP001501599">
    <property type="component" value="Unassembled WGS sequence"/>
</dbReference>
<dbReference type="EC" id="3.1.4.46" evidence="2"/>
<comment type="catalytic activity">
    <reaction evidence="6">
        <text>a sn-glycero-3-phosphodiester + H2O = an alcohol + sn-glycerol 3-phosphate + H(+)</text>
        <dbReference type="Rhea" id="RHEA:12969"/>
        <dbReference type="ChEBI" id="CHEBI:15377"/>
        <dbReference type="ChEBI" id="CHEBI:15378"/>
        <dbReference type="ChEBI" id="CHEBI:30879"/>
        <dbReference type="ChEBI" id="CHEBI:57597"/>
        <dbReference type="ChEBI" id="CHEBI:83408"/>
        <dbReference type="EC" id="3.1.4.46"/>
    </reaction>
</comment>
<evidence type="ECO:0000256" key="3">
    <source>
        <dbReference type="ARBA" id="ARBA00022729"/>
    </source>
</evidence>
<keyword evidence="3" id="KW-0732">Signal</keyword>
<keyword evidence="4" id="KW-0319">Glycerol metabolism</keyword>
<dbReference type="PANTHER" id="PTHR43620">
    <property type="entry name" value="GLYCEROPHOSPHORYL DIESTER PHOSPHODIESTERASE"/>
    <property type="match status" value="1"/>
</dbReference>
<comment type="similarity">
    <text evidence="1">Belongs to the glycerophosphoryl diester phosphodiesterase family.</text>
</comment>
<dbReference type="SUPFAM" id="SSF51695">
    <property type="entry name" value="PLC-like phosphodiesterases"/>
    <property type="match status" value="1"/>
</dbReference>
<dbReference type="InterPro" id="IPR030395">
    <property type="entry name" value="GP_PDE_dom"/>
</dbReference>
<dbReference type="InterPro" id="IPR017946">
    <property type="entry name" value="PLC-like_Pdiesterase_TIM-brl"/>
</dbReference>
<organism evidence="8 9">
    <name type="scientific">Agrococcus versicolor</name>
    <dbReference type="NCBI Taxonomy" id="501482"/>
    <lineage>
        <taxon>Bacteria</taxon>
        <taxon>Bacillati</taxon>
        <taxon>Actinomycetota</taxon>
        <taxon>Actinomycetes</taxon>
        <taxon>Micrococcales</taxon>
        <taxon>Microbacteriaceae</taxon>
        <taxon>Agrococcus</taxon>
    </lineage>
</organism>
<protein>
    <recommendedName>
        <fullName evidence="2">glycerophosphodiester phosphodiesterase</fullName>
        <ecNumber evidence="2">3.1.4.46</ecNumber>
    </recommendedName>
</protein>
<dbReference type="Gene3D" id="3.20.20.190">
    <property type="entry name" value="Phosphatidylinositol (PI) phosphodiesterase"/>
    <property type="match status" value="1"/>
</dbReference>